<accession>A0A4R1SBA6</accession>
<dbReference type="Pfam" id="PF00072">
    <property type="entry name" value="Response_reg"/>
    <property type="match status" value="1"/>
</dbReference>
<keyword evidence="1 2" id="KW-0597">Phosphoprotein</keyword>
<gene>
    <name evidence="4" type="ORF">EDC14_1001109</name>
</gene>
<feature type="domain" description="Response regulatory" evidence="3">
    <location>
        <begin position="3"/>
        <end position="119"/>
    </location>
</feature>
<dbReference type="OrthoDB" id="1798269at2"/>
<name>A0A4R1SBA6_HYDET</name>
<evidence type="ECO:0000256" key="2">
    <source>
        <dbReference type="PROSITE-ProRule" id="PRU00169"/>
    </source>
</evidence>
<protein>
    <submittedName>
        <fullName evidence="4">Response regulator receiver domain-containing protein</fullName>
    </submittedName>
</protein>
<dbReference type="InterPro" id="IPR050595">
    <property type="entry name" value="Bact_response_regulator"/>
</dbReference>
<evidence type="ECO:0000313" key="5">
    <source>
        <dbReference type="Proteomes" id="UP000295008"/>
    </source>
</evidence>
<dbReference type="GO" id="GO:0000160">
    <property type="term" value="P:phosphorelay signal transduction system"/>
    <property type="evidence" value="ECO:0007669"/>
    <property type="project" value="InterPro"/>
</dbReference>
<dbReference type="PROSITE" id="PS50110">
    <property type="entry name" value="RESPONSE_REGULATORY"/>
    <property type="match status" value="1"/>
</dbReference>
<comment type="caution">
    <text evidence="4">The sequence shown here is derived from an EMBL/GenBank/DDBJ whole genome shotgun (WGS) entry which is preliminary data.</text>
</comment>
<organism evidence="4 5">
    <name type="scientific">Hydrogenispora ethanolica</name>
    <dbReference type="NCBI Taxonomy" id="1082276"/>
    <lineage>
        <taxon>Bacteria</taxon>
        <taxon>Bacillati</taxon>
        <taxon>Bacillota</taxon>
        <taxon>Hydrogenispora</taxon>
    </lineage>
</organism>
<dbReference type="InterPro" id="IPR011006">
    <property type="entry name" value="CheY-like_superfamily"/>
</dbReference>
<keyword evidence="5" id="KW-1185">Reference proteome</keyword>
<evidence type="ECO:0000313" key="4">
    <source>
        <dbReference type="EMBL" id="TCL76826.1"/>
    </source>
</evidence>
<dbReference type="Proteomes" id="UP000295008">
    <property type="component" value="Unassembled WGS sequence"/>
</dbReference>
<dbReference type="EMBL" id="SLUN01000001">
    <property type="protein sequence ID" value="TCL76826.1"/>
    <property type="molecule type" value="Genomic_DNA"/>
</dbReference>
<dbReference type="SMART" id="SM00448">
    <property type="entry name" value="REC"/>
    <property type="match status" value="1"/>
</dbReference>
<evidence type="ECO:0000256" key="1">
    <source>
        <dbReference type="ARBA" id="ARBA00022553"/>
    </source>
</evidence>
<dbReference type="RefSeq" id="WP_132012226.1">
    <property type="nucleotide sequence ID" value="NZ_SLUN01000001.1"/>
</dbReference>
<dbReference type="PANTHER" id="PTHR44591">
    <property type="entry name" value="STRESS RESPONSE REGULATOR PROTEIN 1"/>
    <property type="match status" value="1"/>
</dbReference>
<proteinExistence type="predicted"/>
<feature type="modified residue" description="4-aspartylphosphate" evidence="2">
    <location>
        <position position="53"/>
    </location>
</feature>
<sequence length="127" mass="13463">MDSVLIIDDEPTILSVMEEILCEAGYAVSTAASGSAALEKLKREPPPRLILVDLYMPQMGGKEFLAALGAIPELRDIPVILVTGTIPDPSEFPPQGTYADSIAKPFDINDLLQRVAALIAGNAAKVS</sequence>
<dbReference type="AlphaFoldDB" id="A0A4R1SBA6"/>
<dbReference type="Gene3D" id="3.40.50.2300">
    <property type="match status" value="1"/>
</dbReference>
<evidence type="ECO:0000259" key="3">
    <source>
        <dbReference type="PROSITE" id="PS50110"/>
    </source>
</evidence>
<dbReference type="PANTHER" id="PTHR44591:SF23">
    <property type="entry name" value="CHEY SUBFAMILY"/>
    <property type="match status" value="1"/>
</dbReference>
<dbReference type="InterPro" id="IPR001789">
    <property type="entry name" value="Sig_transdc_resp-reg_receiver"/>
</dbReference>
<dbReference type="SUPFAM" id="SSF52172">
    <property type="entry name" value="CheY-like"/>
    <property type="match status" value="1"/>
</dbReference>
<reference evidence="4 5" key="1">
    <citation type="submission" date="2019-03" db="EMBL/GenBank/DDBJ databases">
        <title>Genomic Encyclopedia of Type Strains, Phase IV (KMG-IV): sequencing the most valuable type-strain genomes for metagenomic binning, comparative biology and taxonomic classification.</title>
        <authorList>
            <person name="Goeker M."/>
        </authorList>
    </citation>
    <scope>NUCLEOTIDE SEQUENCE [LARGE SCALE GENOMIC DNA]</scope>
    <source>
        <strain evidence="4 5">LX-B</strain>
    </source>
</reference>